<evidence type="ECO:0000313" key="3">
    <source>
        <dbReference type="Proteomes" id="UP000183812"/>
    </source>
</evidence>
<gene>
    <name evidence="2" type="ORF">SAMN04244550_01544</name>
</gene>
<name>A0A1G7HRK9_RHOCA</name>
<dbReference type="GO" id="GO:0009273">
    <property type="term" value="P:peptidoglycan-based cell wall biogenesis"/>
    <property type="evidence" value="ECO:0007669"/>
    <property type="project" value="TreeGrafter"/>
</dbReference>
<dbReference type="GO" id="GO:0016779">
    <property type="term" value="F:nucleotidyltransferase activity"/>
    <property type="evidence" value="ECO:0007669"/>
    <property type="project" value="UniProtKB-KW"/>
</dbReference>
<proteinExistence type="predicted"/>
<dbReference type="Pfam" id="PF01148">
    <property type="entry name" value="CTP_transf_1"/>
    <property type="match status" value="1"/>
</dbReference>
<dbReference type="OrthoDB" id="9799199at2"/>
<reference evidence="2 3" key="1">
    <citation type="submission" date="2016-10" db="EMBL/GenBank/DDBJ databases">
        <authorList>
            <person name="de Groot N.N."/>
        </authorList>
    </citation>
    <scope>NUCLEOTIDE SEQUENCE [LARGE SCALE GENOMIC DNA]</scope>
    <source>
        <strain evidence="3">DSM 938 / 37b4</strain>
    </source>
</reference>
<accession>A0A1G7HRK9</accession>
<feature type="transmembrane region" description="Helical" evidence="1">
    <location>
        <begin position="150"/>
        <end position="168"/>
    </location>
</feature>
<feature type="transmembrane region" description="Helical" evidence="1">
    <location>
        <begin position="221"/>
        <end position="239"/>
    </location>
</feature>
<dbReference type="EMBL" id="FNAY01000006">
    <property type="protein sequence ID" value="SDF03082.1"/>
    <property type="molecule type" value="Genomic_DNA"/>
</dbReference>
<dbReference type="PANTHER" id="PTHR43535:SF1">
    <property type="entry name" value="PHOSPHATIDATE CYTIDYLYLTRANSFERASE"/>
    <property type="match status" value="1"/>
</dbReference>
<dbReference type="AlphaFoldDB" id="A0A1G7HRK9"/>
<sequence>MTGLGTALVGLGAILALAAIFGQLLREAIAPDGSHPLIETMNARIAAWWAFAVLMALALLAGKAGVIGLFLLVSFSALREFLTLTTKSLADHWTLAASFFFVLPLQYLFLAAEWQSLMALFVPVHVFLLLPVISALQGRPEQFLARVAETQWAVMICIYCVSHVPALLWLPIPGFEGRNLLLIAFLVLVVQTSDIAQFAISRGIGQRLIAPSLSASKTWEGTVGGIAVAVLAGGALSWLTPFSPLQAMGMSLTLALMGFFGDLVMTAIKRDKGVRDWGHLIAPHGGFLDRLDSVIFAAPIFYHLTRVFWANP</sequence>
<dbReference type="Proteomes" id="UP000183812">
    <property type="component" value="Unassembled WGS sequence"/>
</dbReference>
<feature type="transmembrane region" description="Helical" evidence="1">
    <location>
        <begin position="93"/>
        <end position="112"/>
    </location>
</feature>
<evidence type="ECO:0000256" key="1">
    <source>
        <dbReference type="SAM" id="Phobius"/>
    </source>
</evidence>
<keyword evidence="1" id="KW-1133">Transmembrane helix</keyword>
<evidence type="ECO:0000313" key="2">
    <source>
        <dbReference type="EMBL" id="SDF03082.1"/>
    </source>
</evidence>
<keyword evidence="2" id="KW-0808">Transferase</keyword>
<feature type="transmembrane region" description="Helical" evidence="1">
    <location>
        <begin position="46"/>
        <end position="72"/>
    </location>
</feature>
<keyword evidence="1" id="KW-0472">Membrane</keyword>
<dbReference type="GO" id="GO:0005886">
    <property type="term" value="C:plasma membrane"/>
    <property type="evidence" value="ECO:0007669"/>
    <property type="project" value="TreeGrafter"/>
</dbReference>
<keyword evidence="2" id="KW-0548">Nucleotidyltransferase</keyword>
<feature type="transmembrane region" description="Helical" evidence="1">
    <location>
        <begin position="118"/>
        <end position="138"/>
    </location>
</feature>
<dbReference type="PANTHER" id="PTHR43535">
    <property type="entry name" value="PHOSPHATIDATE CYTIDYLYLTRANSFERASE"/>
    <property type="match status" value="1"/>
</dbReference>
<feature type="transmembrane region" description="Helical" evidence="1">
    <location>
        <begin position="245"/>
        <end position="265"/>
    </location>
</feature>
<keyword evidence="1" id="KW-0812">Transmembrane</keyword>
<dbReference type="RefSeq" id="WP_074553386.1">
    <property type="nucleotide sequence ID" value="NZ_CP119563.1"/>
</dbReference>
<feature type="transmembrane region" description="Helical" evidence="1">
    <location>
        <begin position="180"/>
        <end position="200"/>
    </location>
</feature>
<organism evidence="2 3">
    <name type="scientific">Rhodobacter capsulatus</name>
    <name type="common">Rhodopseudomonas capsulata</name>
    <dbReference type="NCBI Taxonomy" id="1061"/>
    <lineage>
        <taxon>Bacteria</taxon>
        <taxon>Pseudomonadati</taxon>
        <taxon>Pseudomonadota</taxon>
        <taxon>Alphaproteobacteria</taxon>
        <taxon>Rhodobacterales</taxon>
        <taxon>Rhodobacter group</taxon>
        <taxon>Rhodobacter</taxon>
    </lineage>
</organism>
<protein>
    <submittedName>
        <fullName evidence="2">Phosphatidate cytidylyltransferase</fullName>
    </submittedName>
</protein>